<organism evidence="2 3">
    <name type="scientific">Mycena sanguinolenta</name>
    <dbReference type="NCBI Taxonomy" id="230812"/>
    <lineage>
        <taxon>Eukaryota</taxon>
        <taxon>Fungi</taxon>
        <taxon>Dikarya</taxon>
        <taxon>Basidiomycota</taxon>
        <taxon>Agaricomycotina</taxon>
        <taxon>Agaricomycetes</taxon>
        <taxon>Agaricomycetidae</taxon>
        <taxon>Agaricales</taxon>
        <taxon>Marasmiineae</taxon>
        <taxon>Mycenaceae</taxon>
        <taxon>Mycena</taxon>
    </lineage>
</organism>
<proteinExistence type="predicted"/>
<keyword evidence="1" id="KW-0472">Membrane</keyword>
<dbReference type="Proteomes" id="UP000623467">
    <property type="component" value="Unassembled WGS sequence"/>
</dbReference>
<reference evidence="2" key="1">
    <citation type="submission" date="2020-05" db="EMBL/GenBank/DDBJ databases">
        <title>Mycena genomes resolve the evolution of fungal bioluminescence.</title>
        <authorList>
            <person name="Tsai I.J."/>
        </authorList>
    </citation>
    <scope>NUCLEOTIDE SEQUENCE</scope>
    <source>
        <strain evidence="2">160909Yilan</strain>
    </source>
</reference>
<protein>
    <recommendedName>
        <fullName evidence="4">Transmembrane protein</fullName>
    </recommendedName>
</protein>
<keyword evidence="3" id="KW-1185">Reference proteome</keyword>
<gene>
    <name evidence="2" type="ORF">MSAN_00878200</name>
</gene>
<evidence type="ECO:0000313" key="3">
    <source>
        <dbReference type="Proteomes" id="UP000623467"/>
    </source>
</evidence>
<keyword evidence="1" id="KW-1133">Transmembrane helix</keyword>
<evidence type="ECO:0000256" key="1">
    <source>
        <dbReference type="SAM" id="Phobius"/>
    </source>
</evidence>
<dbReference type="EMBL" id="JACAZH010000005">
    <property type="protein sequence ID" value="KAF7368119.1"/>
    <property type="molecule type" value="Genomic_DNA"/>
</dbReference>
<evidence type="ECO:0000313" key="2">
    <source>
        <dbReference type="EMBL" id="KAF7368119.1"/>
    </source>
</evidence>
<sequence length="123" mass="13824">MHPRLVDLSTPSRLPVLFNIRILPPAILLCNLFSPLPASTALRPSPPLLLPVLGFSLVSPFLSSFPLSGVRRRRHSVLRFLPPSHPASLPAILRHGQFAFLEFFRKMLATADLRLHFRLASWT</sequence>
<dbReference type="AlphaFoldDB" id="A0A8H6Z0F8"/>
<evidence type="ECO:0008006" key="4">
    <source>
        <dbReference type="Google" id="ProtNLM"/>
    </source>
</evidence>
<accession>A0A8H6Z0F8</accession>
<keyword evidence="1" id="KW-0812">Transmembrane</keyword>
<name>A0A8H6Z0F8_9AGAR</name>
<comment type="caution">
    <text evidence="2">The sequence shown here is derived from an EMBL/GenBank/DDBJ whole genome shotgun (WGS) entry which is preliminary data.</text>
</comment>
<feature type="transmembrane region" description="Helical" evidence="1">
    <location>
        <begin position="48"/>
        <end position="70"/>
    </location>
</feature>